<proteinExistence type="inferred from homology"/>
<evidence type="ECO:0000256" key="1">
    <source>
        <dbReference type="ARBA" id="ARBA00005417"/>
    </source>
</evidence>
<evidence type="ECO:0000256" key="2">
    <source>
        <dbReference type="ARBA" id="ARBA00022448"/>
    </source>
</evidence>
<keyword evidence="3" id="KW-0547">Nucleotide-binding</keyword>
<dbReference type="GO" id="GO:0016887">
    <property type="term" value="F:ATP hydrolysis activity"/>
    <property type="evidence" value="ECO:0007669"/>
    <property type="project" value="InterPro"/>
</dbReference>
<dbReference type="EMBL" id="JZEX01000199">
    <property type="protein sequence ID" value="KKB06798.1"/>
    <property type="molecule type" value="Genomic_DNA"/>
</dbReference>
<gene>
    <name evidence="6" type="ORF">VE25_21065</name>
</gene>
<dbReference type="GO" id="GO:0005524">
    <property type="term" value="F:ATP binding"/>
    <property type="evidence" value="ECO:0007669"/>
    <property type="project" value="UniProtKB-KW"/>
</dbReference>
<evidence type="ECO:0000313" key="6">
    <source>
        <dbReference type="EMBL" id="KKB06798.1"/>
    </source>
</evidence>
<dbReference type="Gene3D" id="3.40.50.300">
    <property type="entry name" value="P-loop containing nucleotide triphosphate hydrolases"/>
    <property type="match status" value="1"/>
</dbReference>
<organism evidence="6 7">
    <name type="scientific">Devosia geojensis</name>
    <dbReference type="NCBI Taxonomy" id="443610"/>
    <lineage>
        <taxon>Bacteria</taxon>
        <taxon>Pseudomonadati</taxon>
        <taxon>Pseudomonadota</taxon>
        <taxon>Alphaproteobacteria</taxon>
        <taxon>Hyphomicrobiales</taxon>
        <taxon>Devosiaceae</taxon>
        <taxon>Devosia</taxon>
    </lineage>
</organism>
<dbReference type="InterPro" id="IPR017871">
    <property type="entry name" value="ABC_transporter-like_CS"/>
</dbReference>
<dbReference type="SMART" id="SM00382">
    <property type="entry name" value="AAA"/>
    <property type="match status" value="1"/>
</dbReference>
<comment type="caution">
    <text evidence="6">The sequence shown here is derived from an EMBL/GenBank/DDBJ whole genome shotgun (WGS) entry which is preliminary data.</text>
</comment>
<dbReference type="CDD" id="cd03214">
    <property type="entry name" value="ABC_Iron-Siderophores_B12_Hemin"/>
    <property type="match status" value="1"/>
</dbReference>
<dbReference type="InterPro" id="IPR027417">
    <property type="entry name" value="P-loop_NTPase"/>
</dbReference>
<dbReference type="SUPFAM" id="SSF52540">
    <property type="entry name" value="P-loop containing nucleoside triphosphate hydrolases"/>
    <property type="match status" value="1"/>
</dbReference>
<dbReference type="InterPro" id="IPR003439">
    <property type="entry name" value="ABC_transporter-like_ATP-bd"/>
</dbReference>
<keyword evidence="4" id="KW-0067">ATP-binding</keyword>
<evidence type="ECO:0000256" key="3">
    <source>
        <dbReference type="ARBA" id="ARBA00022741"/>
    </source>
</evidence>
<dbReference type="OrthoDB" id="9805601at2"/>
<comment type="similarity">
    <text evidence="1">Belongs to the ABC transporter superfamily.</text>
</comment>
<dbReference type="PROSITE" id="PS50893">
    <property type="entry name" value="ABC_TRANSPORTER_2"/>
    <property type="match status" value="1"/>
</dbReference>
<dbReference type="PANTHER" id="PTHR42794:SF2">
    <property type="entry name" value="ABC TRANSPORTER ATP-BINDING PROTEIN"/>
    <property type="match status" value="1"/>
</dbReference>
<dbReference type="PATRIC" id="fig|443610.3.peg.2541"/>
<accession>A0A0F5FDC9</accession>
<protein>
    <recommendedName>
        <fullName evidence="5">ABC transporter domain-containing protein</fullName>
    </recommendedName>
</protein>
<reference evidence="6 7" key="1">
    <citation type="submission" date="2015-03" db="EMBL/GenBank/DDBJ databases">
        <authorList>
            <person name="Hassan Y.I."/>
            <person name="Lepp D."/>
            <person name="Li X.-Z."/>
            <person name="Zhou T."/>
        </authorList>
    </citation>
    <scope>NUCLEOTIDE SEQUENCE [LARGE SCALE GENOMIC DNA]</scope>
    <source>
        <strain evidence="6 7">BD-c194</strain>
    </source>
</reference>
<dbReference type="STRING" id="443610.VE25_21065"/>
<dbReference type="PANTHER" id="PTHR42794">
    <property type="entry name" value="HEMIN IMPORT ATP-BINDING PROTEIN HMUV"/>
    <property type="match status" value="1"/>
</dbReference>
<name>A0A0F5FDC9_9HYPH</name>
<dbReference type="PROSITE" id="PS00211">
    <property type="entry name" value="ABC_TRANSPORTER_1"/>
    <property type="match status" value="1"/>
</dbReference>
<dbReference type="Proteomes" id="UP000033632">
    <property type="component" value="Unassembled WGS sequence"/>
</dbReference>
<evidence type="ECO:0000256" key="4">
    <source>
        <dbReference type="ARBA" id="ARBA00022840"/>
    </source>
</evidence>
<evidence type="ECO:0000313" key="7">
    <source>
        <dbReference type="Proteomes" id="UP000033632"/>
    </source>
</evidence>
<dbReference type="InterPro" id="IPR003593">
    <property type="entry name" value="AAA+_ATPase"/>
</dbReference>
<feature type="domain" description="ABC transporter" evidence="5">
    <location>
        <begin position="3"/>
        <end position="235"/>
    </location>
</feature>
<keyword evidence="7" id="KW-1185">Reference proteome</keyword>
<evidence type="ECO:0000259" key="5">
    <source>
        <dbReference type="PROSITE" id="PS50893"/>
    </source>
</evidence>
<dbReference type="AlphaFoldDB" id="A0A0F5FDC9"/>
<keyword evidence="2" id="KW-0813">Transport</keyword>
<dbReference type="RefSeq" id="WP_046110645.1">
    <property type="nucleotide sequence ID" value="NZ_JZEX01000199.1"/>
</dbReference>
<dbReference type="Pfam" id="PF00005">
    <property type="entry name" value="ABC_tran"/>
    <property type="match status" value="1"/>
</dbReference>
<dbReference type="FunFam" id="3.40.50.300:FF:000134">
    <property type="entry name" value="Iron-enterobactin ABC transporter ATP-binding protein"/>
    <property type="match status" value="1"/>
</dbReference>
<sequence length="253" mass="27785">MTLAAQDVSYAVEGRALIDRVTLELRPGEFLGLVGPNGSGKSSLLRTLYRVLKPQGGVVRLDRSDLWALPARHAAQRLAVVAQERMGEFDFTVAEIVMMGRTPHKRDFEPETDEDRRIVRTSLAEVGMAGMAERAFMTLSGGEKQRVLMARALAQGTDVLILDEPTNHLDIRYQLELMGLVKRLGLTTLAALHDLNLAAQYCDRLVMLEAGKVVAAGAPQEVLTAERIREVYGVDVRIGRTASGHIGLEFLPL</sequence>